<evidence type="ECO:0000256" key="3">
    <source>
        <dbReference type="SAM" id="MobiDB-lite"/>
    </source>
</evidence>
<feature type="coiled-coil region" evidence="2">
    <location>
        <begin position="413"/>
        <end position="454"/>
    </location>
</feature>
<feature type="domain" description="SLH" evidence="5">
    <location>
        <begin position="28"/>
        <end position="90"/>
    </location>
</feature>
<dbReference type="PANTHER" id="PTHR43308:SF1">
    <property type="entry name" value="OUTER MEMBRANE PROTEIN ALPHA"/>
    <property type="match status" value="1"/>
</dbReference>
<feature type="signal peptide" evidence="4">
    <location>
        <begin position="1"/>
        <end position="26"/>
    </location>
</feature>
<feature type="region of interest" description="Disordered" evidence="3">
    <location>
        <begin position="523"/>
        <end position="547"/>
    </location>
</feature>
<accession>A0ABW2UWZ9</accession>
<evidence type="ECO:0000259" key="5">
    <source>
        <dbReference type="PROSITE" id="PS51272"/>
    </source>
</evidence>
<gene>
    <name evidence="6" type="ORF">ACFQU8_07600</name>
</gene>
<dbReference type="Gene3D" id="2.50.20.20">
    <property type="match status" value="1"/>
</dbReference>
<reference evidence="7" key="1">
    <citation type="journal article" date="2019" name="Int. J. Syst. Evol. Microbiol.">
        <title>The Global Catalogue of Microorganisms (GCM) 10K type strain sequencing project: providing services to taxonomists for standard genome sequencing and annotation.</title>
        <authorList>
            <consortium name="The Broad Institute Genomics Platform"/>
            <consortium name="The Broad Institute Genome Sequencing Center for Infectious Disease"/>
            <person name="Wu L."/>
            <person name="Ma J."/>
        </authorList>
    </citation>
    <scope>NUCLEOTIDE SEQUENCE [LARGE SCALE GENOMIC DNA]</scope>
    <source>
        <strain evidence="7">JCM 30234</strain>
    </source>
</reference>
<feature type="domain" description="SLH" evidence="5">
    <location>
        <begin position="91"/>
        <end position="153"/>
    </location>
</feature>
<comment type="caution">
    <text evidence="6">The sequence shown here is derived from an EMBL/GenBank/DDBJ whole genome shotgun (WGS) entry which is preliminary data.</text>
</comment>
<dbReference type="InterPro" id="IPR001119">
    <property type="entry name" value="SLH_dom"/>
</dbReference>
<protein>
    <submittedName>
        <fullName evidence="6">S-layer homology domain-containing protein</fullName>
    </submittedName>
</protein>
<keyword evidence="1 4" id="KW-0732">Signal</keyword>
<feature type="chain" id="PRO_5045771959" evidence="4">
    <location>
        <begin position="27"/>
        <end position="547"/>
    </location>
</feature>
<name>A0ABW2UWZ9_9BACI</name>
<dbReference type="Pfam" id="PF00395">
    <property type="entry name" value="SLH"/>
    <property type="match status" value="2"/>
</dbReference>
<proteinExistence type="predicted"/>
<sequence length="547" mass="60574">MKKQGSFMAALAVTASLAFPAATVGASGDTSFKDVDKDDPAADVIYHYVDEGVINGYEDGTFRKFDDLTRKQAAVILTEALDLDVPESSSVTKYFDDVQADDGNADKIAAVAKEGIMTGDDDHFKPFEKLTREQMATILVKGLDLTSEDNQADINLGNVSGSHKANVQVLGDLGITNQLEDFRPYENVKRVQMLNFLDHATDAQENNGDDIEGLLKKAYANEQDLDAYDMEGHANIGVDLPESAQTEAGDEAIAQLLDDIQVDFSGSFQQDPMAMDMTVDVTMQAGEGVEQTVSLPMVMTEDKMWMKQPQPEGKELPEEIAGKYIEYDLEAAEGQMPAGSDINMKLGQDIQNMFIDYFAKDYYNQVEAGSYDFPDYVNENQVVKFNLNNENLQPFADTLLTGFLPEFLNVIEEEDYADELGLTEEDIQKAQEQMNDMQANIEDIKSEIDDTVDIKTFEQYTAINRDNFMQGNAMDLDLAITNEGETAGLNLSSEQTKQNINGDVTIEKPDQDETITEEEFNDIMEDQLPDEVPGAPGDVPDEVEDID</sequence>
<evidence type="ECO:0000313" key="7">
    <source>
        <dbReference type="Proteomes" id="UP001596620"/>
    </source>
</evidence>
<evidence type="ECO:0000256" key="2">
    <source>
        <dbReference type="SAM" id="Coils"/>
    </source>
</evidence>
<dbReference type="PANTHER" id="PTHR43308">
    <property type="entry name" value="OUTER MEMBRANE PROTEIN ALPHA-RELATED"/>
    <property type="match status" value="1"/>
</dbReference>
<evidence type="ECO:0000256" key="1">
    <source>
        <dbReference type="ARBA" id="ARBA00022729"/>
    </source>
</evidence>
<evidence type="ECO:0000256" key="4">
    <source>
        <dbReference type="SAM" id="SignalP"/>
    </source>
</evidence>
<evidence type="ECO:0000313" key="6">
    <source>
        <dbReference type="EMBL" id="MFC7747099.1"/>
    </source>
</evidence>
<dbReference type="Proteomes" id="UP001596620">
    <property type="component" value="Unassembled WGS sequence"/>
</dbReference>
<keyword evidence="7" id="KW-1185">Reference proteome</keyword>
<dbReference type="InterPro" id="IPR051465">
    <property type="entry name" value="Cell_Envelope_Struct_Comp"/>
</dbReference>
<keyword evidence="2" id="KW-0175">Coiled coil</keyword>
<dbReference type="EMBL" id="JBHTGR010000015">
    <property type="protein sequence ID" value="MFC7747099.1"/>
    <property type="molecule type" value="Genomic_DNA"/>
</dbReference>
<organism evidence="6 7">
    <name type="scientific">Lentibacillus kimchii</name>
    <dbReference type="NCBI Taxonomy" id="1542911"/>
    <lineage>
        <taxon>Bacteria</taxon>
        <taxon>Bacillati</taxon>
        <taxon>Bacillota</taxon>
        <taxon>Bacilli</taxon>
        <taxon>Bacillales</taxon>
        <taxon>Bacillaceae</taxon>
        <taxon>Lentibacillus</taxon>
    </lineage>
</organism>
<dbReference type="PROSITE" id="PS51272">
    <property type="entry name" value="SLH"/>
    <property type="match status" value="2"/>
</dbReference>
<dbReference type="RefSeq" id="WP_382358619.1">
    <property type="nucleotide sequence ID" value="NZ_JBHTGR010000015.1"/>
</dbReference>